<dbReference type="GO" id="GO:0016620">
    <property type="term" value="F:oxidoreductase activity, acting on the aldehyde or oxo group of donors, NAD or NADP as acceptor"/>
    <property type="evidence" value="ECO:0007669"/>
    <property type="project" value="InterPro"/>
</dbReference>
<keyword evidence="2 4" id="KW-0560">Oxidoreductase</keyword>
<evidence type="ECO:0000256" key="3">
    <source>
        <dbReference type="PROSITE-ProRule" id="PRU10007"/>
    </source>
</evidence>
<comment type="similarity">
    <text evidence="1 4">Belongs to the aldehyde dehydrogenase family.</text>
</comment>
<dbReference type="PROSITE" id="PS00687">
    <property type="entry name" value="ALDEHYDE_DEHYDR_GLU"/>
    <property type="match status" value="1"/>
</dbReference>
<dbReference type="InterPro" id="IPR016163">
    <property type="entry name" value="Ald_DH_C"/>
</dbReference>
<dbReference type="InterPro" id="IPR029510">
    <property type="entry name" value="Ald_DH_CS_GLU"/>
</dbReference>
<sequence length="487" mass="52279">MNPESRLFIDGELCEASAGRVYPNLNPATEEVMGQVADATPEDMERAIAAARRAFDTTDWPTNHAFRLECLKQLKAGLLDGLEDFKAQIAAETGSPLGICGSGGPQCEVPISFMDFTIGELPNFQWSRDIGESEMMGMKSRRLVEKEAVGVVACVTPWNVPLQINLAKCVPALAAGCTVVLKPAPDTPWAATLLGRVVKECTDIPPGVFNVVTASDPREVGEQLVSDPRVDMVSFTGSTAVGKHIMATAAQTVKKVFLELGGKSANIMLDDADLSQSLLSALGVCFHAGQGCAIQTRLLIPRSRQAEVEELLKTYFTFIEYGDPSSDSQIMGALVNAKQRERVLAYIEKGKAEGARLLLGGGKPAQLEKGFYVEPTVFMDVTNDMTIAREEIFGPVLAVIAYDDEEDAIRIANDSDYGLSAGVWSADEARALSVARRLRSGTVCVNGGNFYAADAPFGGYKQSGVGREMGPEGFEEYLETKTIAVGV</sequence>
<feature type="active site" evidence="3">
    <location>
        <position position="259"/>
    </location>
</feature>
<keyword evidence="7" id="KW-1185">Reference proteome</keyword>
<dbReference type="Gene3D" id="3.40.309.10">
    <property type="entry name" value="Aldehyde Dehydrogenase, Chain A, domain 2"/>
    <property type="match status" value="1"/>
</dbReference>
<evidence type="ECO:0000313" key="7">
    <source>
        <dbReference type="Proteomes" id="UP000321933"/>
    </source>
</evidence>
<dbReference type="CDD" id="cd07089">
    <property type="entry name" value="ALDH_CddD-AldA-like"/>
    <property type="match status" value="1"/>
</dbReference>
<dbReference type="Proteomes" id="UP000321933">
    <property type="component" value="Unassembled WGS sequence"/>
</dbReference>
<dbReference type="FunFam" id="3.40.605.10:FF:000007">
    <property type="entry name" value="NAD/NADP-dependent betaine aldehyde dehydrogenase"/>
    <property type="match status" value="1"/>
</dbReference>
<name>A0A5C8ZX24_9GAMM</name>
<feature type="domain" description="Aldehyde dehydrogenase" evidence="5">
    <location>
        <begin position="20"/>
        <end position="483"/>
    </location>
</feature>
<dbReference type="FunFam" id="3.40.605.10:FF:000026">
    <property type="entry name" value="Aldehyde dehydrogenase, putative"/>
    <property type="match status" value="1"/>
</dbReference>
<dbReference type="AlphaFoldDB" id="A0A5C8ZX24"/>
<evidence type="ECO:0000256" key="4">
    <source>
        <dbReference type="RuleBase" id="RU003345"/>
    </source>
</evidence>
<dbReference type="Gene3D" id="3.40.605.10">
    <property type="entry name" value="Aldehyde Dehydrogenase, Chain A, domain 1"/>
    <property type="match status" value="1"/>
</dbReference>
<dbReference type="InterPro" id="IPR015590">
    <property type="entry name" value="Aldehyde_DH_dom"/>
</dbReference>
<evidence type="ECO:0000256" key="1">
    <source>
        <dbReference type="ARBA" id="ARBA00009986"/>
    </source>
</evidence>
<evidence type="ECO:0000313" key="6">
    <source>
        <dbReference type="EMBL" id="TXS91751.1"/>
    </source>
</evidence>
<dbReference type="FunFam" id="3.40.309.10:FF:000012">
    <property type="entry name" value="Betaine aldehyde dehydrogenase"/>
    <property type="match status" value="1"/>
</dbReference>
<gene>
    <name evidence="6" type="ORF">FVW59_11410</name>
</gene>
<dbReference type="PANTHER" id="PTHR42804:SF1">
    <property type="entry name" value="ALDEHYDE DEHYDROGENASE-RELATED"/>
    <property type="match status" value="1"/>
</dbReference>
<reference evidence="6 7" key="1">
    <citation type="submission" date="2019-08" db="EMBL/GenBank/DDBJ databases">
        <title>Parahaliea maris sp. nov., isolated from the surface seawater.</title>
        <authorList>
            <person name="Liu Y."/>
        </authorList>
    </citation>
    <scope>NUCLEOTIDE SEQUENCE [LARGE SCALE GENOMIC DNA]</scope>
    <source>
        <strain evidence="6 7">S2-26</strain>
    </source>
</reference>
<dbReference type="EMBL" id="VRYZ01000004">
    <property type="protein sequence ID" value="TXS91751.1"/>
    <property type="molecule type" value="Genomic_DNA"/>
</dbReference>
<dbReference type="PANTHER" id="PTHR42804">
    <property type="entry name" value="ALDEHYDE DEHYDROGENASE"/>
    <property type="match status" value="1"/>
</dbReference>
<accession>A0A5C8ZX24</accession>
<evidence type="ECO:0000256" key="2">
    <source>
        <dbReference type="ARBA" id="ARBA00023002"/>
    </source>
</evidence>
<dbReference type="RefSeq" id="WP_148064448.1">
    <property type="nucleotide sequence ID" value="NZ_VRYZ01000004.1"/>
</dbReference>
<dbReference type="OrthoDB" id="5887723at2"/>
<dbReference type="Pfam" id="PF00171">
    <property type="entry name" value="Aldedh"/>
    <property type="match status" value="1"/>
</dbReference>
<evidence type="ECO:0000259" key="5">
    <source>
        <dbReference type="Pfam" id="PF00171"/>
    </source>
</evidence>
<dbReference type="InterPro" id="IPR016161">
    <property type="entry name" value="Ald_DH/histidinol_DH"/>
</dbReference>
<proteinExistence type="inferred from homology"/>
<organism evidence="6 7">
    <name type="scientific">Parahaliea aestuarii</name>
    <dbReference type="NCBI Taxonomy" id="1852021"/>
    <lineage>
        <taxon>Bacteria</taxon>
        <taxon>Pseudomonadati</taxon>
        <taxon>Pseudomonadota</taxon>
        <taxon>Gammaproteobacteria</taxon>
        <taxon>Cellvibrionales</taxon>
        <taxon>Halieaceae</taxon>
        <taxon>Parahaliea</taxon>
    </lineage>
</organism>
<dbReference type="SUPFAM" id="SSF53720">
    <property type="entry name" value="ALDH-like"/>
    <property type="match status" value="1"/>
</dbReference>
<dbReference type="InterPro" id="IPR016162">
    <property type="entry name" value="Ald_DH_N"/>
</dbReference>
<protein>
    <submittedName>
        <fullName evidence="6">Aldehyde dehydrogenase family protein</fullName>
    </submittedName>
</protein>
<comment type="caution">
    <text evidence="6">The sequence shown here is derived from an EMBL/GenBank/DDBJ whole genome shotgun (WGS) entry which is preliminary data.</text>
</comment>